<dbReference type="Proteomes" id="UP000198571">
    <property type="component" value="Unassembled WGS sequence"/>
</dbReference>
<reference evidence="4" key="1">
    <citation type="submission" date="2016-10" db="EMBL/GenBank/DDBJ databases">
        <authorList>
            <person name="Varghese N."/>
            <person name="Submissions S."/>
        </authorList>
    </citation>
    <scope>NUCLEOTIDE SEQUENCE [LARGE SCALE GENOMIC DNA]</scope>
    <source>
        <strain evidence="4">S9</strain>
    </source>
</reference>
<name>A0A1H9QAD8_9BACI</name>
<feature type="compositionally biased region" description="Basic and acidic residues" evidence="1">
    <location>
        <begin position="152"/>
        <end position="177"/>
    </location>
</feature>
<organism evidence="3 4">
    <name type="scientific">Salipaludibacillus aurantiacus</name>
    <dbReference type="NCBI Taxonomy" id="1601833"/>
    <lineage>
        <taxon>Bacteria</taxon>
        <taxon>Bacillati</taxon>
        <taxon>Bacillota</taxon>
        <taxon>Bacilli</taxon>
        <taxon>Bacillales</taxon>
        <taxon>Bacillaceae</taxon>
    </lineage>
</organism>
<feature type="transmembrane region" description="Helical" evidence="2">
    <location>
        <begin position="361"/>
        <end position="380"/>
    </location>
</feature>
<accession>A0A1H9QAD8</accession>
<feature type="region of interest" description="Disordered" evidence="1">
    <location>
        <begin position="1"/>
        <end position="24"/>
    </location>
</feature>
<feature type="region of interest" description="Disordered" evidence="1">
    <location>
        <begin position="393"/>
        <end position="419"/>
    </location>
</feature>
<evidence type="ECO:0000256" key="2">
    <source>
        <dbReference type="SAM" id="Phobius"/>
    </source>
</evidence>
<dbReference type="RefSeq" id="WP_093047429.1">
    <property type="nucleotide sequence ID" value="NZ_FOGT01000002.1"/>
</dbReference>
<dbReference type="AlphaFoldDB" id="A0A1H9QAD8"/>
<protein>
    <recommendedName>
        <fullName evidence="5">5,10-methylene-tetrahydrofolate dehydrogenase</fullName>
    </recommendedName>
</protein>
<dbReference type="STRING" id="1601833.SAMN05518684_10289"/>
<evidence type="ECO:0000313" key="4">
    <source>
        <dbReference type="Proteomes" id="UP000198571"/>
    </source>
</evidence>
<feature type="compositionally biased region" description="Basic and acidic residues" evidence="1">
    <location>
        <begin position="1"/>
        <end position="20"/>
    </location>
</feature>
<evidence type="ECO:0008006" key="5">
    <source>
        <dbReference type="Google" id="ProtNLM"/>
    </source>
</evidence>
<feature type="region of interest" description="Disordered" evidence="1">
    <location>
        <begin position="152"/>
        <end position="183"/>
    </location>
</feature>
<keyword evidence="2" id="KW-0472">Membrane</keyword>
<dbReference type="EMBL" id="FOGT01000002">
    <property type="protein sequence ID" value="SER56829.1"/>
    <property type="molecule type" value="Genomic_DNA"/>
</dbReference>
<dbReference type="OrthoDB" id="8477132at2"/>
<sequence length="419" mass="47850">MNSNQDSHRQTYDEDHESGRGKQTKVVGLVPAPELPEEIVSKVADDLPDLLSRFVEDRVHWKIDSVTDPLTGVAGESKQILEKTEESKTQQGWDFAICVTDLPIFQDRLLVVADVNVKSDMAVISLPSLGSTPMKKRVREAIIQMVDEMYHGKSEEARERQERKTEETSKEDNEVNKKGSRQLMSRRPTELVSPIKRVTFSDESDEEIDVRYLVNSKVSGSIRLISGMVLANRPWTIFPSFKSVLAVAFATGAYALIFPTLWMLSDEYDTWRFLALMLTSILAMVTWVILAHDLWESPHKSSSKFIVRRYNIATFFTLFVGVIFYYVSLFFMFLAAVSLLIPPSLMERELVTSVHFGNYVWLAWLGASFATIIGALGAGLESEETVLNTTYGYRQQKRKEEAREREEREKEEKEYEKST</sequence>
<feature type="transmembrane region" description="Helical" evidence="2">
    <location>
        <begin position="312"/>
        <end position="341"/>
    </location>
</feature>
<proteinExistence type="predicted"/>
<gene>
    <name evidence="3" type="ORF">SAMN05518684_10289</name>
</gene>
<evidence type="ECO:0000313" key="3">
    <source>
        <dbReference type="EMBL" id="SER56829.1"/>
    </source>
</evidence>
<keyword evidence="4" id="KW-1185">Reference proteome</keyword>
<evidence type="ECO:0000256" key="1">
    <source>
        <dbReference type="SAM" id="MobiDB-lite"/>
    </source>
</evidence>
<feature type="compositionally biased region" description="Basic and acidic residues" evidence="1">
    <location>
        <begin position="398"/>
        <end position="419"/>
    </location>
</feature>
<keyword evidence="2" id="KW-0812">Transmembrane</keyword>
<feature type="transmembrane region" description="Helical" evidence="2">
    <location>
        <begin position="270"/>
        <end position="291"/>
    </location>
</feature>
<keyword evidence="2" id="KW-1133">Transmembrane helix</keyword>
<feature type="transmembrane region" description="Helical" evidence="2">
    <location>
        <begin position="243"/>
        <end position="264"/>
    </location>
</feature>